<gene>
    <name evidence="1" type="ORF">NPIL_156271</name>
</gene>
<organism evidence="1 2">
    <name type="scientific">Nephila pilipes</name>
    <name type="common">Giant wood spider</name>
    <name type="synonym">Nephila maculata</name>
    <dbReference type="NCBI Taxonomy" id="299642"/>
    <lineage>
        <taxon>Eukaryota</taxon>
        <taxon>Metazoa</taxon>
        <taxon>Ecdysozoa</taxon>
        <taxon>Arthropoda</taxon>
        <taxon>Chelicerata</taxon>
        <taxon>Arachnida</taxon>
        <taxon>Araneae</taxon>
        <taxon>Araneomorphae</taxon>
        <taxon>Entelegynae</taxon>
        <taxon>Araneoidea</taxon>
        <taxon>Nephilidae</taxon>
        <taxon>Nephila</taxon>
    </lineage>
</organism>
<dbReference type="Proteomes" id="UP000887013">
    <property type="component" value="Unassembled WGS sequence"/>
</dbReference>
<comment type="caution">
    <text evidence="1">The sequence shown here is derived from an EMBL/GenBank/DDBJ whole genome shotgun (WGS) entry which is preliminary data.</text>
</comment>
<sequence length="105" mass="11728">MFQSPLPFQRGLLTIFLQSFSANTLLKENIALYWSSYCSETSVSELKRPNNEILGDNDDKGIFSSATSTELALNGKESVQKETGDRIIEETGLEFSQLQEDSTKV</sequence>
<dbReference type="AlphaFoldDB" id="A0A8X6UQ57"/>
<accession>A0A8X6UQ57</accession>
<dbReference type="EMBL" id="BMAW01037198">
    <property type="protein sequence ID" value="GFU47380.1"/>
    <property type="molecule type" value="Genomic_DNA"/>
</dbReference>
<evidence type="ECO:0000313" key="2">
    <source>
        <dbReference type="Proteomes" id="UP000887013"/>
    </source>
</evidence>
<name>A0A8X6UQ57_NEPPI</name>
<keyword evidence="2" id="KW-1185">Reference proteome</keyword>
<protein>
    <submittedName>
        <fullName evidence="1">Uncharacterized protein</fullName>
    </submittedName>
</protein>
<proteinExistence type="predicted"/>
<evidence type="ECO:0000313" key="1">
    <source>
        <dbReference type="EMBL" id="GFU47380.1"/>
    </source>
</evidence>
<reference evidence="1" key="1">
    <citation type="submission" date="2020-08" db="EMBL/GenBank/DDBJ databases">
        <title>Multicomponent nature underlies the extraordinary mechanical properties of spider dragline silk.</title>
        <authorList>
            <person name="Kono N."/>
            <person name="Nakamura H."/>
            <person name="Mori M."/>
            <person name="Yoshida Y."/>
            <person name="Ohtoshi R."/>
            <person name="Malay A.D."/>
            <person name="Moran D.A.P."/>
            <person name="Tomita M."/>
            <person name="Numata K."/>
            <person name="Arakawa K."/>
        </authorList>
    </citation>
    <scope>NUCLEOTIDE SEQUENCE</scope>
</reference>